<evidence type="ECO:0000256" key="3">
    <source>
        <dbReference type="ARBA" id="ARBA00023082"/>
    </source>
</evidence>
<evidence type="ECO:0000256" key="1">
    <source>
        <dbReference type="ARBA" id="ARBA00010641"/>
    </source>
</evidence>
<keyword evidence="4" id="KW-0238">DNA-binding</keyword>
<keyword evidence="2" id="KW-0805">Transcription regulation</keyword>
<evidence type="ECO:0000259" key="7">
    <source>
        <dbReference type="Pfam" id="PF08281"/>
    </source>
</evidence>
<dbReference type="Proteomes" id="UP000316921">
    <property type="component" value="Chromosome"/>
</dbReference>
<dbReference type="InterPro" id="IPR013325">
    <property type="entry name" value="RNA_pol_sigma_r2"/>
</dbReference>
<dbReference type="InterPro" id="IPR036388">
    <property type="entry name" value="WH-like_DNA-bd_sf"/>
</dbReference>
<dbReference type="InterPro" id="IPR039425">
    <property type="entry name" value="RNA_pol_sigma-70-like"/>
</dbReference>
<dbReference type="InterPro" id="IPR013324">
    <property type="entry name" value="RNA_pol_sigma_r3/r4-like"/>
</dbReference>
<dbReference type="EMBL" id="CP036287">
    <property type="protein sequence ID" value="QDU65971.1"/>
    <property type="molecule type" value="Genomic_DNA"/>
</dbReference>
<feature type="domain" description="RNA polymerase sigma factor 70 region 4 type 2" evidence="7">
    <location>
        <begin position="102"/>
        <end position="154"/>
    </location>
</feature>
<dbReference type="CDD" id="cd06171">
    <property type="entry name" value="Sigma70_r4"/>
    <property type="match status" value="1"/>
</dbReference>
<dbReference type="SUPFAM" id="SSF88659">
    <property type="entry name" value="Sigma3 and sigma4 domains of RNA polymerase sigma factors"/>
    <property type="match status" value="1"/>
</dbReference>
<keyword evidence="9" id="KW-1185">Reference proteome</keyword>
<comment type="similarity">
    <text evidence="1">Belongs to the sigma-70 factor family. ECF subfamily.</text>
</comment>
<dbReference type="Pfam" id="PF08281">
    <property type="entry name" value="Sigma70_r4_2"/>
    <property type="match status" value="1"/>
</dbReference>
<keyword evidence="3" id="KW-0731">Sigma factor</keyword>
<evidence type="ECO:0000313" key="9">
    <source>
        <dbReference type="Proteomes" id="UP000316921"/>
    </source>
</evidence>
<dbReference type="InterPro" id="IPR013249">
    <property type="entry name" value="RNA_pol_sigma70_r4_t2"/>
</dbReference>
<protein>
    <submittedName>
        <fullName evidence="8">ECF RNA polymerase sigma factor SigW</fullName>
    </submittedName>
</protein>
<feature type="domain" description="RNA polymerase sigma-70 region 2" evidence="6">
    <location>
        <begin position="14"/>
        <end position="73"/>
    </location>
</feature>
<evidence type="ECO:0000313" key="8">
    <source>
        <dbReference type="EMBL" id="QDU65971.1"/>
    </source>
</evidence>
<dbReference type="GO" id="GO:0016987">
    <property type="term" value="F:sigma factor activity"/>
    <property type="evidence" value="ECO:0007669"/>
    <property type="project" value="UniProtKB-KW"/>
</dbReference>
<dbReference type="PANTHER" id="PTHR43133:SF8">
    <property type="entry name" value="RNA POLYMERASE SIGMA FACTOR HI_1459-RELATED"/>
    <property type="match status" value="1"/>
</dbReference>
<dbReference type="Gene3D" id="1.10.10.10">
    <property type="entry name" value="Winged helix-like DNA-binding domain superfamily/Winged helix DNA-binding domain"/>
    <property type="match status" value="1"/>
</dbReference>
<dbReference type="SUPFAM" id="SSF88946">
    <property type="entry name" value="Sigma2 domain of RNA polymerase sigma factors"/>
    <property type="match status" value="1"/>
</dbReference>
<dbReference type="KEGG" id="pbap:Pla133_10370"/>
<evidence type="ECO:0000256" key="2">
    <source>
        <dbReference type="ARBA" id="ARBA00023015"/>
    </source>
</evidence>
<dbReference type="InterPro" id="IPR007627">
    <property type="entry name" value="RNA_pol_sigma70_r2"/>
</dbReference>
<organism evidence="8 9">
    <name type="scientific">Engelhardtia mirabilis</name>
    <dbReference type="NCBI Taxonomy" id="2528011"/>
    <lineage>
        <taxon>Bacteria</taxon>
        <taxon>Pseudomonadati</taxon>
        <taxon>Planctomycetota</taxon>
        <taxon>Planctomycetia</taxon>
        <taxon>Planctomycetia incertae sedis</taxon>
        <taxon>Engelhardtia</taxon>
    </lineage>
</organism>
<dbReference type="GO" id="GO:0006352">
    <property type="term" value="P:DNA-templated transcription initiation"/>
    <property type="evidence" value="ECO:0007669"/>
    <property type="project" value="InterPro"/>
</dbReference>
<dbReference type="AlphaFoldDB" id="A0A518BG61"/>
<dbReference type="InterPro" id="IPR014284">
    <property type="entry name" value="RNA_pol_sigma-70_dom"/>
</dbReference>
<evidence type="ECO:0000259" key="6">
    <source>
        <dbReference type="Pfam" id="PF04542"/>
    </source>
</evidence>
<dbReference type="RefSeq" id="WP_145063093.1">
    <property type="nucleotide sequence ID" value="NZ_CP036287.1"/>
</dbReference>
<dbReference type="Gene3D" id="1.10.1740.10">
    <property type="match status" value="1"/>
</dbReference>
<reference evidence="8 9" key="1">
    <citation type="submission" date="2019-02" db="EMBL/GenBank/DDBJ databases">
        <title>Deep-cultivation of Planctomycetes and their phenomic and genomic characterization uncovers novel biology.</title>
        <authorList>
            <person name="Wiegand S."/>
            <person name="Jogler M."/>
            <person name="Boedeker C."/>
            <person name="Pinto D."/>
            <person name="Vollmers J."/>
            <person name="Rivas-Marin E."/>
            <person name="Kohn T."/>
            <person name="Peeters S.H."/>
            <person name="Heuer A."/>
            <person name="Rast P."/>
            <person name="Oberbeckmann S."/>
            <person name="Bunk B."/>
            <person name="Jeske O."/>
            <person name="Meyerdierks A."/>
            <person name="Storesund J.E."/>
            <person name="Kallscheuer N."/>
            <person name="Luecker S."/>
            <person name="Lage O.M."/>
            <person name="Pohl T."/>
            <person name="Merkel B.J."/>
            <person name="Hornburger P."/>
            <person name="Mueller R.-W."/>
            <person name="Bruemmer F."/>
            <person name="Labrenz M."/>
            <person name="Spormann A.M."/>
            <person name="Op den Camp H."/>
            <person name="Overmann J."/>
            <person name="Amann R."/>
            <person name="Jetten M.S.M."/>
            <person name="Mascher T."/>
            <person name="Medema M.H."/>
            <person name="Devos D.P."/>
            <person name="Kaster A.-K."/>
            <person name="Ovreas L."/>
            <person name="Rohde M."/>
            <person name="Galperin M.Y."/>
            <person name="Jogler C."/>
        </authorList>
    </citation>
    <scope>NUCLEOTIDE SEQUENCE [LARGE SCALE GENOMIC DNA]</scope>
    <source>
        <strain evidence="8 9">Pla133</strain>
    </source>
</reference>
<gene>
    <name evidence="8" type="primary">sigW_8</name>
    <name evidence="8" type="ORF">Pla133_10370</name>
</gene>
<accession>A0A518BG61</accession>
<dbReference type="Pfam" id="PF04542">
    <property type="entry name" value="Sigma70_r2"/>
    <property type="match status" value="1"/>
</dbReference>
<dbReference type="NCBIfam" id="TIGR02937">
    <property type="entry name" value="sigma70-ECF"/>
    <property type="match status" value="1"/>
</dbReference>
<name>A0A518BG61_9BACT</name>
<dbReference type="PANTHER" id="PTHR43133">
    <property type="entry name" value="RNA POLYMERASE ECF-TYPE SIGMA FACTO"/>
    <property type="match status" value="1"/>
</dbReference>
<proteinExistence type="inferred from homology"/>
<dbReference type="GO" id="GO:0003677">
    <property type="term" value="F:DNA binding"/>
    <property type="evidence" value="ECO:0007669"/>
    <property type="project" value="UniProtKB-KW"/>
</dbReference>
<evidence type="ECO:0000256" key="4">
    <source>
        <dbReference type="ARBA" id="ARBA00023125"/>
    </source>
</evidence>
<evidence type="ECO:0000256" key="5">
    <source>
        <dbReference type="ARBA" id="ARBA00023163"/>
    </source>
</evidence>
<keyword evidence="5" id="KW-0804">Transcription</keyword>
<sequence length="840" mass="88501">MSSAEYEQLLSQGAWVRDLARRLVRDPDLADDLAQEAWLAAARIRWSEVHSPRAWMATVLRRALRERLRGEERRALRERSSSRPEAVDADPADIVARAAAHQDVVEAVMQLPEHYRLVVLRRYFDGQSPEEIARATNVPVATVKTRLQRGLAALRERLDRKHGGDGRSWAVALAPLAWRGHEPFAVLSPAAIVAAATATVAAVVLALFFALRPPANLPAGANAPAATAALAEAPPTVVNSVPPGSEDARRRAVAVAPTEAGPVGTAARGLALDAGPRHPITADVRDLDGRPVAGVLVRFESERATSTAIALSDDQGRARLSTASPPGTLDCGDSAWAAVAPLRITELSERRVTLIVARRIERTGRAVDHFGVGVGAAELAFELPAPAGPGASEAVAARATTDPSGAFAFAAPDAPGAVIAVTAPGRETLRFPVAELGPMPWTLVLPSPGDLALRGRVFDGAGAPLAAARLALDGVLVPLAADGSFALTARSGELVAWAPGYASARTEIDADASAPIDLELLRAPDLVGVVRDRAGEPVPGALVWDSLAVPVLWDQDLGDVLWLSAEVGAAAAQAPVEFPSLGAAEVETGSGWKPVRADAAGRFVLHGDPSRARHLVALATESHDVGEFDLAAGLSFPCELILDEPARPGALEGRVIDSTGAPQRGVQVESMARVLSARCGTLQLEVGLVLERGARTDSAGLFQIDRPQPVGHLFQFIGERSLPRRVDSGLAQGPDAEMGRPLRGFELNVYRAVPLDLRGDWPAGTRLLAQGSEGNPLFMAHRRGRHVEWFRGSVPAELGPASLMGEPTLARIAVEGTGQFIDVLPEAVIEVSPAAIDRSR</sequence>